<gene>
    <name evidence="3" type="ORF">BSAL_57965</name>
</gene>
<dbReference type="SUPFAM" id="SSF50249">
    <property type="entry name" value="Nucleic acid-binding proteins"/>
    <property type="match status" value="1"/>
</dbReference>
<evidence type="ECO:0000313" key="3">
    <source>
        <dbReference type="EMBL" id="CUE98844.1"/>
    </source>
</evidence>
<dbReference type="EMBL" id="CYKH01000222">
    <property type="protein sequence ID" value="CUE98844.1"/>
    <property type="molecule type" value="Genomic_DNA"/>
</dbReference>
<reference evidence="4" key="1">
    <citation type="submission" date="2015-09" db="EMBL/GenBank/DDBJ databases">
        <authorList>
            <consortium name="Pathogen Informatics"/>
        </authorList>
    </citation>
    <scope>NUCLEOTIDE SEQUENCE [LARGE SCALE GENOMIC DNA]</scope>
    <source>
        <strain evidence="4">Lake Konstanz</strain>
    </source>
</reference>
<proteinExistence type="predicted"/>
<dbReference type="PANTHER" id="PTHR46565:SF20">
    <property type="entry name" value="COLD SHOCK DOMAIN-CONTAINING PROTEIN 4"/>
    <property type="match status" value="1"/>
</dbReference>
<dbReference type="AlphaFoldDB" id="A0A0S4IK01"/>
<evidence type="ECO:0000259" key="2">
    <source>
        <dbReference type="PROSITE" id="PS51857"/>
    </source>
</evidence>
<dbReference type="FunFam" id="2.40.50.140:FF:000274">
    <property type="entry name" value="Mitochondrial RNA binding protein"/>
    <property type="match status" value="1"/>
</dbReference>
<dbReference type="InterPro" id="IPR011129">
    <property type="entry name" value="CSD"/>
</dbReference>
<dbReference type="VEuPathDB" id="TriTrypDB:BSAL_57965"/>
<sequence length="163" mass="16640">MLRLTTLNRFCATSALLNTGKVVSWMSGRGFGFVEDNVDKAQHFVHFSALKTEAGGFRALTIGQEIEYDVSTQDGRTRAENVCSVGGALLPSGPRPPEGSFRPSRGRGFGGGGGRGGFNNGGGNGGGYNGGGRGGGRGGYNNGGGNGGGRGGYAPRQSSNDEF</sequence>
<dbReference type="OMA" id="GKVVSWM"/>
<accession>A0A0S4IK01</accession>
<dbReference type="PANTHER" id="PTHR46565">
    <property type="entry name" value="COLD SHOCK DOMAIN PROTEIN 2"/>
    <property type="match status" value="1"/>
</dbReference>
<dbReference type="InterPro" id="IPR002059">
    <property type="entry name" value="CSP_DNA-bd"/>
</dbReference>
<evidence type="ECO:0000313" key="4">
    <source>
        <dbReference type="Proteomes" id="UP000051952"/>
    </source>
</evidence>
<dbReference type="Proteomes" id="UP000051952">
    <property type="component" value="Unassembled WGS sequence"/>
</dbReference>
<protein>
    <submittedName>
        <fullName evidence="3">RNA-binding protein Rpb16, putative</fullName>
    </submittedName>
</protein>
<keyword evidence="4" id="KW-1185">Reference proteome</keyword>
<feature type="domain" description="CSD" evidence="2">
    <location>
        <begin position="17"/>
        <end position="84"/>
    </location>
</feature>
<dbReference type="GO" id="GO:0003676">
    <property type="term" value="F:nucleic acid binding"/>
    <property type="evidence" value="ECO:0007669"/>
    <property type="project" value="InterPro"/>
</dbReference>
<dbReference type="PROSITE" id="PS51857">
    <property type="entry name" value="CSD_2"/>
    <property type="match status" value="1"/>
</dbReference>
<dbReference type="Gene3D" id="2.40.50.140">
    <property type="entry name" value="Nucleic acid-binding proteins"/>
    <property type="match status" value="1"/>
</dbReference>
<dbReference type="Pfam" id="PF00313">
    <property type="entry name" value="CSD"/>
    <property type="match status" value="1"/>
</dbReference>
<feature type="region of interest" description="Disordered" evidence="1">
    <location>
        <begin position="86"/>
        <end position="163"/>
    </location>
</feature>
<dbReference type="SMART" id="SM00357">
    <property type="entry name" value="CSP"/>
    <property type="match status" value="1"/>
</dbReference>
<organism evidence="3 4">
    <name type="scientific">Bodo saltans</name>
    <name type="common">Flagellated protozoan</name>
    <dbReference type="NCBI Taxonomy" id="75058"/>
    <lineage>
        <taxon>Eukaryota</taxon>
        <taxon>Discoba</taxon>
        <taxon>Euglenozoa</taxon>
        <taxon>Kinetoplastea</taxon>
        <taxon>Metakinetoplastina</taxon>
        <taxon>Eubodonida</taxon>
        <taxon>Bodonidae</taxon>
        <taxon>Bodo</taxon>
    </lineage>
</organism>
<evidence type="ECO:0000256" key="1">
    <source>
        <dbReference type="SAM" id="MobiDB-lite"/>
    </source>
</evidence>
<dbReference type="OrthoDB" id="422005at2759"/>
<dbReference type="SMR" id="A0A0S4IK01"/>
<dbReference type="CDD" id="cd04458">
    <property type="entry name" value="CSP_CDS"/>
    <property type="match status" value="1"/>
</dbReference>
<name>A0A0S4IK01_BODSA</name>
<feature type="compositionally biased region" description="Gly residues" evidence="1">
    <location>
        <begin position="107"/>
        <end position="152"/>
    </location>
</feature>
<dbReference type="InterPro" id="IPR012340">
    <property type="entry name" value="NA-bd_OB-fold"/>
</dbReference>